<keyword evidence="4" id="KW-1185">Reference proteome</keyword>
<dbReference type="EMBL" id="JACGCM010002866">
    <property type="protein sequence ID" value="KAF6134351.1"/>
    <property type="molecule type" value="Genomic_DNA"/>
</dbReference>
<sequence>MNSIQILPSCFRSFSALPLQGTLKTHGRNPSCLINVSEVHCGLSSMDQSPSIAMRAVSGSKSSPTSNSEKSDAKEDEKKSDTYSDDMTQAMGAALTYRHELGMNYNFICPDLIVGSCLQTPKDVDKLRSIGVKTIFCLQQNSDLEYPISFVFDIYFELLSTNVHCLLKLIIKVSGTLSLLFPIEIVPFCFDSFTSAARYFSVDIIAIQEYAKQYDDIEHIRAEIRDFDAFDLRTRLPAVVSKLYKAVNRNGGVTYIHCTAGLGRAPATAAASGLILDSEGMHWLGRMVNNGG</sequence>
<dbReference type="AlphaFoldDB" id="A0A7J7KVH5"/>
<evidence type="ECO:0000256" key="1">
    <source>
        <dbReference type="SAM" id="MobiDB-lite"/>
    </source>
</evidence>
<dbReference type="PROSITE" id="PS50056">
    <property type="entry name" value="TYR_PHOSPHATASE_2"/>
    <property type="match status" value="1"/>
</dbReference>
<dbReference type="PANTHER" id="PTHR46642:SF3">
    <property type="entry name" value="PHOSPHOGLUCAN PHOSPHATASE DSP4, CHLOROPLASTIC"/>
    <property type="match status" value="1"/>
</dbReference>
<evidence type="ECO:0000259" key="2">
    <source>
        <dbReference type="PROSITE" id="PS50056"/>
    </source>
</evidence>
<reference evidence="3 4" key="1">
    <citation type="journal article" date="2020" name="IScience">
        <title>Genome Sequencing of the Endangered Kingdonia uniflora (Circaeasteraceae, Ranunculales) Reveals Potential Mechanisms of Evolutionary Specialization.</title>
        <authorList>
            <person name="Sun Y."/>
            <person name="Deng T."/>
            <person name="Zhang A."/>
            <person name="Moore M.J."/>
            <person name="Landis J.B."/>
            <person name="Lin N."/>
            <person name="Zhang H."/>
            <person name="Zhang X."/>
            <person name="Huang J."/>
            <person name="Zhang X."/>
            <person name="Sun H."/>
            <person name="Wang H."/>
        </authorList>
    </citation>
    <scope>NUCLEOTIDE SEQUENCE [LARGE SCALE GENOMIC DNA]</scope>
    <source>
        <strain evidence="3">TB1705</strain>
        <tissue evidence="3">Leaf</tissue>
    </source>
</reference>
<evidence type="ECO:0000313" key="3">
    <source>
        <dbReference type="EMBL" id="KAF6134351.1"/>
    </source>
</evidence>
<comment type="caution">
    <text evidence="3">The sequence shown here is derived from an EMBL/GenBank/DDBJ whole genome shotgun (WGS) entry which is preliminary data.</text>
</comment>
<feature type="region of interest" description="Disordered" evidence="1">
    <location>
        <begin position="53"/>
        <end position="83"/>
    </location>
</feature>
<dbReference type="GO" id="GO:0009507">
    <property type="term" value="C:chloroplast"/>
    <property type="evidence" value="ECO:0007669"/>
    <property type="project" value="TreeGrafter"/>
</dbReference>
<dbReference type="OrthoDB" id="273181at2759"/>
<dbReference type="GO" id="GO:0005983">
    <property type="term" value="P:starch catabolic process"/>
    <property type="evidence" value="ECO:0007669"/>
    <property type="project" value="TreeGrafter"/>
</dbReference>
<feature type="compositionally biased region" description="Low complexity" evidence="1">
    <location>
        <begin position="58"/>
        <end position="68"/>
    </location>
</feature>
<accession>A0A7J7KVH5</accession>
<dbReference type="Gene3D" id="3.90.190.10">
    <property type="entry name" value="Protein tyrosine phosphatase superfamily"/>
    <property type="match status" value="1"/>
</dbReference>
<gene>
    <name evidence="3" type="ORF">GIB67_005743</name>
</gene>
<evidence type="ECO:0000313" key="4">
    <source>
        <dbReference type="Proteomes" id="UP000541444"/>
    </source>
</evidence>
<organism evidence="3 4">
    <name type="scientific">Kingdonia uniflora</name>
    <dbReference type="NCBI Taxonomy" id="39325"/>
    <lineage>
        <taxon>Eukaryota</taxon>
        <taxon>Viridiplantae</taxon>
        <taxon>Streptophyta</taxon>
        <taxon>Embryophyta</taxon>
        <taxon>Tracheophyta</taxon>
        <taxon>Spermatophyta</taxon>
        <taxon>Magnoliopsida</taxon>
        <taxon>Ranunculales</taxon>
        <taxon>Circaeasteraceae</taxon>
        <taxon>Kingdonia</taxon>
    </lineage>
</organism>
<feature type="compositionally biased region" description="Basic and acidic residues" evidence="1">
    <location>
        <begin position="69"/>
        <end position="82"/>
    </location>
</feature>
<dbReference type="InterPro" id="IPR000387">
    <property type="entry name" value="Tyr_Pase_dom"/>
</dbReference>
<proteinExistence type="predicted"/>
<dbReference type="GO" id="GO:2001070">
    <property type="term" value="F:starch binding"/>
    <property type="evidence" value="ECO:0007669"/>
    <property type="project" value="TreeGrafter"/>
</dbReference>
<feature type="domain" description="Tyrosine specific protein phosphatases" evidence="2">
    <location>
        <begin position="234"/>
        <end position="271"/>
    </location>
</feature>
<protein>
    <recommendedName>
        <fullName evidence="2">Tyrosine specific protein phosphatases domain-containing protein</fullName>
    </recommendedName>
</protein>
<dbReference type="InterPro" id="IPR029021">
    <property type="entry name" value="Prot-tyrosine_phosphatase-like"/>
</dbReference>
<dbReference type="InterPro" id="IPR052832">
    <property type="entry name" value="Starch-Glucan_Phosphatase"/>
</dbReference>
<dbReference type="GO" id="GO:0019203">
    <property type="term" value="F:carbohydrate phosphatase activity"/>
    <property type="evidence" value="ECO:0007669"/>
    <property type="project" value="TreeGrafter"/>
</dbReference>
<dbReference type="SUPFAM" id="SSF52799">
    <property type="entry name" value="(Phosphotyrosine protein) phosphatases II"/>
    <property type="match status" value="1"/>
</dbReference>
<name>A0A7J7KVH5_9MAGN</name>
<dbReference type="PANTHER" id="PTHR46642">
    <property type="entry name" value="DUAL SPECIFICITY PHOSPHATASE, SUBGROUP, CATALYTIC DOMAIN"/>
    <property type="match status" value="1"/>
</dbReference>
<dbReference type="Proteomes" id="UP000541444">
    <property type="component" value="Unassembled WGS sequence"/>
</dbReference>